<dbReference type="RefSeq" id="XP_037879232.1">
    <property type="nucleotide sequence ID" value="XM_038023304.1"/>
</dbReference>
<dbReference type="Gene3D" id="2.60.40.790">
    <property type="match status" value="1"/>
</dbReference>
<dbReference type="SUPFAM" id="SSF49764">
    <property type="entry name" value="HSP20-like chaperones"/>
    <property type="match status" value="1"/>
</dbReference>
<evidence type="ECO:0000259" key="7">
    <source>
        <dbReference type="PROSITE" id="PS51203"/>
    </source>
</evidence>
<dbReference type="CDD" id="cd06492">
    <property type="entry name" value="p23_mNUDC_like"/>
    <property type="match status" value="1"/>
</dbReference>
<evidence type="ECO:0000256" key="4">
    <source>
        <dbReference type="ARBA" id="ARBA00022490"/>
    </source>
</evidence>
<dbReference type="InterPro" id="IPR008978">
    <property type="entry name" value="HSP20-like_chaperone"/>
</dbReference>
<dbReference type="GeneID" id="119631255"/>
<dbReference type="PROSITE" id="PS51203">
    <property type="entry name" value="CS"/>
    <property type="match status" value="1"/>
</dbReference>
<organism evidence="8 9">
    <name type="scientific">Glossina fuscipes</name>
    <dbReference type="NCBI Taxonomy" id="7396"/>
    <lineage>
        <taxon>Eukaryota</taxon>
        <taxon>Metazoa</taxon>
        <taxon>Ecdysozoa</taxon>
        <taxon>Arthropoda</taxon>
        <taxon>Hexapoda</taxon>
        <taxon>Insecta</taxon>
        <taxon>Pterygota</taxon>
        <taxon>Neoptera</taxon>
        <taxon>Endopterygota</taxon>
        <taxon>Diptera</taxon>
        <taxon>Brachycera</taxon>
        <taxon>Muscomorpha</taxon>
        <taxon>Hippoboscoidea</taxon>
        <taxon>Glossinidae</taxon>
        <taxon>Glossina</taxon>
    </lineage>
</organism>
<dbReference type="FunFam" id="2.60.40.790:FF:000001">
    <property type="entry name" value="Nuclear migration protein nudC"/>
    <property type="match status" value="1"/>
</dbReference>
<keyword evidence="4" id="KW-0963">Cytoplasm</keyword>
<reference evidence="9" key="1">
    <citation type="submission" date="2025-08" db="UniProtKB">
        <authorList>
            <consortium name="RefSeq"/>
        </authorList>
    </citation>
    <scope>IDENTIFICATION</scope>
    <source>
        <tissue evidence="9">Whole body pupa</tissue>
    </source>
</reference>
<dbReference type="GO" id="GO:0005737">
    <property type="term" value="C:cytoplasm"/>
    <property type="evidence" value="ECO:0007669"/>
    <property type="project" value="UniProtKB-SubCell"/>
</dbReference>
<accession>A0A8U0W239</accession>
<dbReference type="InterPro" id="IPR007052">
    <property type="entry name" value="CS_dom"/>
</dbReference>
<dbReference type="GO" id="GO:0006457">
    <property type="term" value="P:protein folding"/>
    <property type="evidence" value="ECO:0007669"/>
    <property type="project" value="TreeGrafter"/>
</dbReference>
<proteinExistence type="inferred from homology"/>
<dbReference type="Proteomes" id="UP000092443">
    <property type="component" value="Unplaced"/>
</dbReference>
<evidence type="ECO:0000256" key="5">
    <source>
        <dbReference type="ARBA" id="ARBA00030427"/>
    </source>
</evidence>
<evidence type="ECO:0000256" key="6">
    <source>
        <dbReference type="SAM" id="MobiDB-lite"/>
    </source>
</evidence>
<dbReference type="AlphaFoldDB" id="A0A8U0W239"/>
<feature type="compositionally biased region" description="Basic and acidic residues" evidence="6">
    <location>
        <begin position="119"/>
        <end position="128"/>
    </location>
</feature>
<name>A0A8U0W239_9MUSC</name>
<dbReference type="Pfam" id="PF04969">
    <property type="entry name" value="CS"/>
    <property type="match status" value="1"/>
</dbReference>
<dbReference type="PANTHER" id="PTHR12356">
    <property type="entry name" value="NUCLEAR MOVEMENT PROTEIN NUDC"/>
    <property type="match status" value="1"/>
</dbReference>
<dbReference type="PANTHER" id="PTHR12356:SF3">
    <property type="entry name" value="NUCLEAR MIGRATION PROTEIN NUDC"/>
    <property type="match status" value="1"/>
</dbReference>
<dbReference type="GO" id="GO:0051082">
    <property type="term" value="F:unfolded protein binding"/>
    <property type="evidence" value="ECO:0007669"/>
    <property type="project" value="TreeGrafter"/>
</dbReference>
<evidence type="ECO:0000313" key="9">
    <source>
        <dbReference type="RefSeq" id="XP_037879232.1"/>
    </source>
</evidence>
<gene>
    <name evidence="9" type="primary">LOC119631255</name>
</gene>
<evidence type="ECO:0000256" key="2">
    <source>
        <dbReference type="ARBA" id="ARBA00010513"/>
    </source>
</evidence>
<evidence type="ECO:0000256" key="3">
    <source>
        <dbReference type="ARBA" id="ARBA00017641"/>
    </source>
</evidence>
<dbReference type="KEGG" id="gfs:119631255"/>
<dbReference type="InterPro" id="IPR037898">
    <property type="entry name" value="NudC_fam"/>
</dbReference>
<sequence>MSNSDEQYDHIFLAMAQKHSGGMPDFLRTFAGFLRRKSDFFSGDWEQFMMDIFRKEAEIAMSDQAKKLKQQEQEKKIRQDKEQEVKAAAAAAAREKEISNQKICDITDEEAAEIIKEEESKKRQKLLEDSTPADGTGPVMITDDISKPIEKVEDDSEKDEIGKLLPNAGNGCTLDKYMWTQTLGEIELKVPFNVTFALRARDVIVDIQKKALKVGIKGQEPIINGELCAEVKMEESLWVLQDSKSVQITLEKVNKMNWWDRLVVTDTPISTRKINPEPSKLSDLQGETRSLVEKMMYDQRQKEMGLPTSEDQKKLDILEKFKQQHPELDFSKCKFN</sequence>
<protein>
    <recommendedName>
        <fullName evidence="3">Nuclear migration protein nudC</fullName>
    </recommendedName>
    <alternativeName>
        <fullName evidence="5">Nuclear distribution protein C homolog</fullName>
    </alternativeName>
</protein>
<keyword evidence="8" id="KW-1185">Reference proteome</keyword>
<comment type="subcellular location">
    <subcellularLocation>
        <location evidence="1">Cytoplasm</location>
    </subcellularLocation>
</comment>
<comment type="similarity">
    <text evidence="2">Belongs to the nudC family.</text>
</comment>
<feature type="region of interest" description="Disordered" evidence="6">
    <location>
        <begin position="119"/>
        <end position="142"/>
    </location>
</feature>
<evidence type="ECO:0000313" key="8">
    <source>
        <dbReference type="Proteomes" id="UP000092443"/>
    </source>
</evidence>
<feature type="domain" description="CS" evidence="7">
    <location>
        <begin position="172"/>
        <end position="263"/>
    </location>
</feature>
<evidence type="ECO:0000256" key="1">
    <source>
        <dbReference type="ARBA" id="ARBA00004496"/>
    </source>
</evidence>